<dbReference type="RefSeq" id="WP_182839440.1">
    <property type="nucleotide sequence ID" value="NZ_BAAABQ010000017.1"/>
</dbReference>
<accession>A0ABR6BSA8</accession>
<gene>
    <name evidence="1" type="ORF">BC739_006744</name>
</gene>
<protein>
    <submittedName>
        <fullName evidence="1">Uncharacterized protein</fullName>
    </submittedName>
</protein>
<evidence type="ECO:0000313" key="2">
    <source>
        <dbReference type="Proteomes" id="UP000517916"/>
    </source>
</evidence>
<evidence type="ECO:0000313" key="1">
    <source>
        <dbReference type="EMBL" id="MBA8929526.1"/>
    </source>
</evidence>
<name>A0ABR6BSA8_9PSEU</name>
<sequence>MTFAEDRDPWARQPGETGEAFDWFSHWRNDGHRRSYARVAERFAVSYRRVVGAARRGEWQARLDAYRTANSAALRERATELIEQGLAPFAQGFARMSALAVTGPADRVPPDRALAAAATALRTLRDPVVRELLRAPEEPEQTREIDLVELVLDQLAQRWPEAHDAVLDALRNAVDTNPAG</sequence>
<keyword evidence="2" id="KW-1185">Reference proteome</keyword>
<comment type="caution">
    <text evidence="1">The sequence shown here is derived from an EMBL/GenBank/DDBJ whole genome shotgun (WGS) entry which is preliminary data.</text>
</comment>
<dbReference type="Proteomes" id="UP000517916">
    <property type="component" value="Unassembled WGS sequence"/>
</dbReference>
<dbReference type="EMBL" id="JACJID010000005">
    <property type="protein sequence ID" value="MBA8929526.1"/>
    <property type="molecule type" value="Genomic_DNA"/>
</dbReference>
<organism evidence="1 2">
    <name type="scientific">Kutzneria viridogrisea</name>
    <dbReference type="NCBI Taxonomy" id="47990"/>
    <lineage>
        <taxon>Bacteria</taxon>
        <taxon>Bacillati</taxon>
        <taxon>Actinomycetota</taxon>
        <taxon>Actinomycetes</taxon>
        <taxon>Pseudonocardiales</taxon>
        <taxon>Pseudonocardiaceae</taxon>
        <taxon>Kutzneria</taxon>
    </lineage>
</organism>
<reference evidence="1 2" key="1">
    <citation type="submission" date="2020-08" db="EMBL/GenBank/DDBJ databases">
        <title>Genomic Encyclopedia of Archaeal and Bacterial Type Strains, Phase II (KMG-II): from individual species to whole genera.</title>
        <authorList>
            <person name="Goeker M."/>
        </authorList>
    </citation>
    <scope>NUCLEOTIDE SEQUENCE [LARGE SCALE GENOMIC DNA]</scope>
    <source>
        <strain evidence="1 2">DSM 43850</strain>
    </source>
</reference>
<proteinExistence type="predicted"/>